<dbReference type="AlphaFoldDB" id="A0A150WLF3"/>
<gene>
    <name evidence="2" type="ORF">AZI86_11435</name>
</gene>
<feature type="chain" id="PRO_5007573223" evidence="1">
    <location>
        <begin position="23"/>
        <end position="195"/>
    </location>
</feature>
<dbReference type="EMBL" id="LUKE01000002">
    <property type="protein sequence ID" value="KYG64810.1"/>
    <property type="molecule type" value="Genomic_DNA"/>
</dbReference>
<evidence type="ECO:0000256" key="1">
    <source>
        <dbReference type="SAM" id="SignalP"/>
    </source>
</evidence>
<comment type="caution">
    <text evidence="2">The sequence shown here is derived from an EMBL/GenBank/DDBJ whole genome shotgun (WGS) entry which is preliminary data.</text>
</comment>
<keyword evidence="3" id="KW-1185">Reference proteome</keyword>
<keyword evidence="1" id="KW-0732">Signal</keyword>
<organism evidence="2 3">
    <name type="scientific">Bdellovibrio bacteriovorus</name>
    <dbReference type="NCBI Taxonomy" id="959"/>
    <lineage>
        <taxon>Bacteria</taxon>
        <taxon>Pseudomonadati</taxon>
        <taxon>Bdellovibrionota</taxon>
        <taxon>Bdellovibrionia</taxon>
        <taxon>Bdellovibrionales</taxon>
        <taxon>Pseudobdellovibrionaceae</taxon>
        <taxon>Bdellovibrio</taxon>
    </lineage>
</organism>
<dbReference type="Proteomes" id="UP000075320">
    <property type="component" value="Unassembled WGS sequence"/>
</dbReference>
<feature type="signal peptide" evidence="1">
    <location>
        <begin position="1"/>
        <end position="22"/>
    </location>
</feature>
<evidence type="ECO:0000313" key="2">
    <source>
        <dbReference type="EMBL" id="KYG64810.1"/>
    </source>
</evidence>
<accession>A0A150WLF3</accession>
<evidence type="ECO:0000313" key="3">
    <source>
        <dbReference type="Proteomes" id="UP000075320"/>
    </source>
</evidence>
<sequence>MKVMKTLLLAPLFILATHVALAGNGTIGSFSRSAPSQNAKLPVKMGVRSLPVRQVESDGLARSGQIGTSAELFYIKNSGFKNYSEYEVYLNLSPKFKSEKIRCDREDDFCNAHFYVSGNKVIAWITKSNYDNGKSEQANVQIGTINRAGDVTLIRPIVEAKLNKPTSANALRGMITGFGPGMGGGSPGSLSVYIK</sequence>
<dbReference type="RefSeq" id="WP_061835321.1">
    <property type="nucleotide sequence ID" value="NZ_LUKE01000002.1"/>
</dbReference>
<reference evidence="2 3" key="1">
    <citation type="submission" date="2016-03" db="EMBL/GenBank/DDBJ databases">
        <authorList>
            <person name="Ploux O."/>
        </authorList>
    </citation>
    <scope>NUCLEOTIDE SEQUENCE [LARGE SCALE GENOMIC DNA]</scope>
    <source>
        <strain evidence="2 3">R0</strain>
    </source>
</reference>
<protein>
    <submittedName>
        <fullName evidence="2">Uncharacterized protein</fullName>
    </submittedName>
</protein>
<proteinExistence type="predicted"/>
<name>A0A150WLF3_BDEBC</name>